<dbReference type="InterPro" id="IPR036388">
    <property type="entry name" value="WH-like_DNA-bd_sf"/>
</dbReference>
<protein>
    <submittedName>
        <fullName evidence="2">LuxR family transcriptional regulator</fullName>
    </submittedName>
</protein>
<evidence type="ECO:0000259" key="1">
    <source>
        <dbReference type="SMART" id="SM00421"/>
    </source>
</evidence>
<dbReference type="EMBL" id="JANFAV010000014">
    <property type="protein sequence ID" value="MCW6536568.1"/>
    <property type="molecule type" value="Genomic_DNA"/>
</dbReference>
<comment type="caution">
    <text evidence="2">The sequence shown here is derived from an EMBL/GenBank/DDBJ whole genome shotgun (WGS) entry which is preliminary data.</text>
</comment>
<proteinExistence type="predicted"/>
<reference evidence="2" key="1">
    <citation type="submission" date="2022-06" db="EMBL/GenBank/DDBJ databases">
        <title>Sphingomonas sp. nov. isolated from rhizosphere soil of tomato.</title>
        <authorList>
            <person name="Dong H."/>
            <person name="Gao R."/>
        </authorList>
    </citation>
    <scope>NUCLEOTIDE SEQUENCE</scope>
    <source>
        <strain evidence="2">MMSM24</strain>
    </source>
</reference>
<keyword evidence="3" id="KW-1185">Reference proteome</keyword>
<sequence length="322" mass="33449">MALSRIDETELLLPLYAGVRDEPHWDIFLARLRQRARADAVHLAISPFAATLPPPLPPIAPDRLRPDRVYAAAELEEAPPGDLRIMRVAEPGGASAVLAVSSETREFAAADSALLSAIAPHLAVALAGLAQAERQRLRLAIAEDALARGGTGWIAFDSEARVIDCDPVAARAIAAVPGQRLRIGDAEAERALAARAATPDAPPRAILLSAAPRLEALLIAPPVAPPSGATQVPTMIALLRTPPAPRGAARVAAVAALHGLSHSEARLALALCEGTSIAEAAAEIGLTIETARNYSKRLYAKTGARGQADLVRLLLNGGGALA</sequence>
<dbReference type="GO" id="GO:0003677">
    <property type="term" value="F:DNA binding"/>
    <property type="evidence" value="ECO:0007669"/>
    <property type="project" value="InterPro"/>
</dbReference>
<accession>A0AA42CVH0</accession>
<evidence type="ECO:0000313" key="2">
    <source>
        <dbReference type="EMBL" id="MCW6536568.1"/>
    </source>
</evidence>
<organism evidence="2 3">
    <name type="scientific">Sphingomonas lycopersici</name>
    <dbReference type="NCBI Taxonomy" id="2951807"/>
    <lineage>
        <taxon>Bacteria</taxon>
        <taxon>Pseudomonadati</taxon>
        <taxon>Pseudomonadota</taxon>
        <taxon>Alphaproteobacteria</taxon>
        <taxon>Sphingomonadales</taxon>
        <taxon>Sphingomonadaceae</taxon>
        <taxon>Sphingomonas</taxon>
    </lineage>
</organism>
<dbReference type="SMART" id="SM00421">
    <property type="entry name" value="HTH_LUXR"/>
    <property type="match status" value="1"/>
</dbReference>
<dbReference type="SUPFAM" id="SSF46894">
    <property type="entry name" value="C-terminal effector domain of the bipartite response regulators"/>
    <property type="match status" value="1"/>
</dbReference>
<dbReference type="GO" id="GO:0006355">
    <property type="term" value="P:regulation of DNA-templated transcription"/>
    <property type="evidence" value="ECO:0007669"/>
    <property type="project" value="InterPro"/>
</dbReference>
<dbReference type="Gene3D" id="1.10.10.10">
    <property type="entry name" value="Winged helix-like DNA-binding domain superfamily/Winged helix DNA-binding domain"/>
    <property type="match status" value="1"/>
</dbReference>
<dbReference type="InterPro" id="IPR000792">
    <property type="entry name" value="Tscrpt_reg_LuxR_C"/>
</dbReference>
<dbReference type="InterPro" id="IPR016032">
    <property type="entry name" value="Sig_transdc_resp-reg_C-effctor"/>
</dbReference>
<dbReference type="RefSeq" id="WP_265270150.1">
    <property type="nucleotide sequence ID" value="NZ_JANFAV010000014.1"/>
</dbReference>
<name>A0AA42CVH0_9SPHN</name>
<dbReference type="Proteomes" id="UP001165565">
    <property type="component" value="Unassembled WGS sequence"/>
</dbReference>
<dbReference type="AlphaFoldDB" id="A0AA42CVH0"/>
<gene>
    <name evidence="2" type="ORF">NEE01_17460</name>
</gene>
<evidence type="ECO:0000313" key="3">
    <source>
        <dbReference type="Proteomes" id="UP001165565"/>
    </source>
</evidence>
<feature type="domain" description="HTH luxR-type" evidence="1">
    <location>
        <begin position="257"/>
        <end position="314"/>
    </location>
</feature>